<keyword evidence="3" id="KW-1185">Reference proteome</keyword>
<evidence type="ECO:0000313" key="2">
    <source>
        <dbReference type="EMBL" id="MFK7160786.1"/>
    </source>
</evidence>
<gene>
    <name evidence="2" type="ORF">V6U78_07020</name>
</gene>
<comment type="caution">
    <text evidence="2">The sequence shown here is derived from an EMBL/GenBank/DDBJ whole genome shotgun (WGS) entry which is preliminary data.</text>
</comment>
<dbReference type="EMBL" id="JBANFI010000004">
    <property type="protein sequence ID" value="MFK7160786.1"/>
    <property type="molecule type" value="Genomic_DNA"/>
</dbReference>
<dbReference type="Proteomes" id="UP001621714">
    <property type="component" value="Unassembled WGS sequence"/>
</dbReference>
<name>A0ABW8PWW0_9GAMM</name>
<evidence type="ECO:0000259" key="1">
    <source>
        <dbReference type="Pfam" id="PF17775"/>
    </source>
</evidence>
<sequence>MLELAFFHHKAEKMSKCYCGQARPFETCCAPLIRGERIAATPELLMRSRFTAYHLGEAAYLLATWHPETRPSELDLSDSPAWHSLRIISSKTKKERGQVKFRAFYAQASSAESARSLGYLQEESLFLKEAGRWLYHSALSLESSH</sequence>
<feature type="domain" description="YchJ-like middle NTF2-like" evidence="1">
    <location>
        <begin position="41"/>
        <end position="137"/>
    </location>
</feature>
<organism evidence="2 3">
    <name type="scientific">Marinospirillum alkalitolerans</name>
    <dbReference type="NCBI Taxonomy" id="3123374"/>
    <lineage>
        <taxon>Bacteria</taxon>
        <taxon>Pseudomonadati</taxon>
        <taxon>Pseudomonadota</taxon>
        <taxon>Gammaproteobacteria</taxon>
        <taxon>Oceanospirillales</taxon>
        <taxon>Oceanospirillaceae</taxon>
        <taxon>Marinospirillum</taxon>
    </lineage>
</organism>
<dbReference type="Gene3D" id="3.10.450.50">
    <property type="match status" value="1"/>
</dbReference>
<reference evidence="2 3" key="1">
    <citation type="submission" date="2024-02" db="EMBL/GenBank/DDBJ databases">
        <title>Marinospirillum sp. MEB 164 isolated from Lonar lake sediment.</title>
        <authorList>
            <person name="Joshi A."/>
            <person name="Thite S."/>
        </authorList>
    </citation>
    <scope>NUCLEOTIDE SEQUENCE [LARGE SCALE GENOMIC DNA]</scope>
    <source>
        <strain evidence="2 3">MEB164</strain>
    </source>
</reference>
<dbReference type="Pfam" id="PF17775">
    <property type="entry name" value="YchJ_M-like"/>
    <property type="match status" value="1"/>
</dbReference>
<dbReference type="RefSeq" id="WP_405338844.1">
    <property type="nucleotide sequence ID" value="NZ_JBANFI010000004.1"/>
</dbReference>
<dbReference type="InterPro" id="IPR048469">
    <property type="entry name" value="YchJ-like_M"/>
</dbReference>
<dbReference type="InterPro" id="IPR032710">
    <property type="entry name" value="NTF2-like_dom_sf"/>
</dbReference>
<dbReference type="SUPFAM" id="SSF54427">
    <property type="entry name" value="NTF2-like"/>
    <property type="match status" value="1"/>
</dbReference>
<protein>
    <submittedName>
        <fullName evidence="2">YchJ family metal-binding protein</fullName>
    </submittedName>
</protein>
<evidence type="ECO:0000313" key="3">
    <source>
        <dbReference type="Proteomes" id="UP001621714"/>
    </source>
</evidence>
<proteinExistence type="predicted"/>
<accession>A0ABW8PWW0</accession>